<dbReference type="SUPFAM" id="SSF54506">
    <property type="entry name" value="Diaminopimelate epimerase-like"/>
    <property type="match status" value="1"/>
</dbReference>
<comment type="subcellular location">
    <subcellularLocation>
        <location evidence="4">Endomembrane system</location>
        <topology evidence="4">Single-pass type IV membrane protein</topology>
    </subcellularLocation>
</comment>
<comment type="catalytic activity">
    <reaction evidence="1">
        <text>trans-3-hydroxy-L-proline = 1-pyrroline-2-carboxylate + H2O</text>
        <dbReference type="Rhea" id="RHEA:10320"/>
        <dbReference type="ChEBI" id="CHEBI:15377"/>
        <dbReference type="ChEBI" id="CHEBI:39785"/>
        <dbReference type="ChEBI" id="CHEBI:57938"/>
        <dbReference type="EC" id="4.2.1.77"/>
    </reaction>
</comment>
<evidence type="ECO:0000259" key="7">
    <source>
        <dbReference type="PROSITE" id="PS50192"/>
    </source>
</evidence>
<comment type="caution">
    <text evidence="8">The sequence shown here is derived from an EMBL/GenBank/DDBJ whole genome shotgun (WGS) entry which is preliminary data.</text>
</comment>
<dbReference type="Gene3D" id="1.20.5.110">
    <property type="match status" value="1"/>
</dbReference>
<dbReference type="Gene3D" id="3.10.310.10">
    <property type="entry name" value="Diaminopimelate Epimerase, Chain A, domain 1"/>
    <property type="match status" value="2"/>
</dbReference>
<sequence length="529" mass="57818">MDLSRLLPAASSNSISCIDMHTTGEPTRVIVKGYPGLTGTLLEQRAQAKSKFDHVRRRLMLEPRGHYDMYGAILRPETELTKSGEAHIGVLFTTNDGYSTMCGHATIALGRLLLDTHDLDVFPRRNDIKHDAEARTATLNLHAPCGLLRVSVPVNEDGSASDPTRPVCFVSVPSFATGADVLLSIPKDNQWPEIKGGSGKLRVDFAYGGAFYCFVSAQDLGFPGGLHGQDLDRLSVATAALKSYLMADSGYGSYFEHPEHRDLSFLYGVIVTDDSDKEENGGSEVGLCFFANQEIDRSPTGSGVAARAALAIQKGERKMGEKWMYHSLVSREKKGPSFVGTVVEEVQTPRSYPASASRQYRVRVEGKAFYTGDYPGSRPSSSSSTPRPGGYGGYSSNSHTQPSASPYLNPYPQDNTPSSAFRPATPNSKGQYSTSVLEELESQNEITATTLLSQKVSQLKSLTVAIGDEIRDSSSLAAQINDSFENTGVRLRGTMRRMLRMAEKTGVGWRVWLLFFVAVWALFAYVWLF</sequence>
<feature type="compositionally biased region" description="Polar residues" evidence="5">
    <location>
        <begin position="397"/>
        <end position="435"/>
    </location>
</feature>
<keyword evidence="6" id="KW-1133">Transmembrane helix</keyword>
<dbReference type="OrthoDB" id="6409228at2759"/>
<proteinExistence type="inferred from homology"/>
<dbReference type="Pfam" id="PF05544">
    <property type="entry name" value="Pro_racemase"/>
    <property type="match status" value="1"/>
</dbReference>
<evidence type="ECO:0000256" key="2">
    <source>
        <dbReference type="ARBA" id="ARBA00007529"/>
    </source>
</evidence>
<reference evidence="8 9" key="1">
    <citation type="submission" date="2017-03" db="EMBL/GenBank/DDBJ databases">
        <title>Genomes of endolithic fungi from Antarctica.</title>
        <authorList>
            <person name="Coleine C."/>
            <person name="Masonjones S."/>
            <person name="Stajich J.E."/>
        </authorList>
    </citation>
    <scope>NUCLEOTIDE SEQUENCE [LARGE SCALE GENOMIC DNA]</scope>
    <source>
        <strain evidence="8 9">CCFEE 6314</strain>
    </source>
</reference>
<comment type="similarity">
    <text evidence="2">Belongs to the proline racemase family.</text>
</comment>
<organism evidence="8 9">
    <name type="scientific">Exophiala mesophila</name>
    <name type="common">Black yeast-like fungus</name>
    <dbReference type="NCBI Taxonomy" id="212818"/>
    <lineage>
        <taxon>Eukaryota</taxon>
        <taxon>Fungi</taxon>
        <taxon>Dikarya</taxon>
        <taxon>Ascomycota</taxon>
        <taxon>Pezizomycotina</taxon>
        <taxon>Eurotiomycetes</taxon>
        <taxon>Chaetothyriomycetidae</taxon>
        <taxon>Chaetothyriales</taxon>
        <taxon>Herpotrichiellaceae</taxon>
        <taxon>Exophiala</taxon>
    </lineage>
</organism>
<dbReference type="GO" id="GO:0012505">
    <property type="term" value="C:endomembrane system"/>
    <property type="evidence" value="ECO:0007669"/>
    <property type="project" value="UniProtKB-SubCell"/>
</dbReference>
<dbReference type="InterPro" id="IPR008794">
    <property type="entry name" value="Pro_racemase_fam"/>
</dbReference>
<evidence type="ECO:0000313" key="9">
    <source>
        <dbReference type="Proteomes" id="UP000288859"/>
    </source>
</evidence>
<dbReference type="PANTHER" id="PTHR33442">
    <property type="entry name" value="TRANS-3-HYDROXY-L-PROLINE DEHYDRATASE"/>
    <property type="match status" value="1"/>
</dbReference>
<dbReference type="EMBL" id="NAJM01000018">
    <property type="protein sequence ID" value="RVX71334.1"/>
    <property type="molecule type" value="Genomic_DNA"/>
</dbReference>
<evidence type="ECO:0000256" key="4">
    <source>
        <dbReference type="ARBA" id="ARBA00046280"/>
    </source>
</evidence>
<dbReference type="AlphaFoldDB" id="A0A438N6Q1"/>
<dbReference type="CDD" id="cd15853">
    <property type="entry name" value="SNARE_Bet1"/>
    <property type="match status" value="1"/>
</dbReference>
<evidence type="ECO:0000256" key="1">
    <source>
        <dbReference type="ARBA" id="ARBA00001148"/>
    </source>
</evidence>
<dbReference type="EC" id="4.2.1.77" evidence="3"/>
<keyword evidence="6" id="KW-0472">Membrane</keyword>
<feature type="transmembrane region" description="Helical" evidence="6">
    <location>
        <begin position="507"/>
        <end position="528"/>
    </location>
</feature>
<keyword evidence="6" id="KW-0812">Transmembrane</keyword>
<dbReference type="InterPro" id="IPR000727">
    <property type="entry name" value="T_SNARE_dom"/>
</dbReference>
<dbReference type="VEuPathDB" id="FungiDB:PV10_04322"/>
<feature type="region of interest" description="Disordered" evidence="5">
    <location>
        <begin position="371"/>
        <end position="435"/>
    </location>
</feature>
<evidence type="ECO:0000256" key="3">
    <source>
        <dbReference type="ARBA" id="ARBA00013105"/>
    </source>
</evidence>
<name>A0A438N6Q1_EXOME</name>
<evidence type="ECO:0000256" key="6">
    <source>
        <dbReference type="SAM" id="Phobius"/>
    </source>
</evidence>
<dbReference type="VEuPathDB" id="FungiDB:PV10_04323"/>
<dbReference type="SFLD" id="SFLDS00028">
    <property type="entry name" value="Proline_Racemase"/>
    <property type="match status" value="1"/>
</dbReference>
<protein>
    <recommendedName>
        <fullName evidence="3">trans-L-3-hydroxyproline dehydratase</fullName>
        <ecNumber evidence="3">4.2.1.77</ecNumber>
    </recommendedName>
</protein>
<evidence type="ECO:0000256" key="5">
    <source>
        <dbReference type="SAM" id="MobiDB-lite"/>
    </source>
</evidence>
<gene>
    <name evidence="8" type="ORF">B0A52_04908</name>
</gene>
<feature type="compositionally biased region" description="Low complexity" evidence="5">
    <location>
        <begin position="374"/>
        <end position="388"/>
    </location>
</feature>
<dbReference type="SUPFAM" id="SSF58038">
    <property type="entry name" value="SNARE fusion complex"/>
    <property type="match status" value="1"/>
</dbReference>
<accession>A0A438N6Q1</accession>
<dbReference type="Proteomes" id="UP000288859">
    <property type="component" value="Unassembled WGS sequence"/>
</dbReference>
<dbReference type="PROSITE" id="PS50192">
    <property type="entry name" value="T_SNARE"/>
    <property type="match status" value="1"/>
</dbReference>
<dbReference type="PANTHER" id="PTHR33442:SF1">
    <property type="entry name" value="TRANS-3-HYDROXY-L-PROLINE DEHYDRATASE"/>
    <property type="match status" value="1"/>
</dbReference>
<dbReference type="GO" id="GO:0050346">
    <property type="term" value="F:trans-L-3-hydroxyproline dehydratase activity"/>
    <property type="evidence" value="ECO:0007669"/>
    <property type="project" value="UniProtKB-EC"/>
</dbReference>
<evidence type="ECO:0000313" key="8">
    <source>
        <dbReference type="EMBL" id="RVX71334.1"/>
    </source>
</evidence>
<feature type="domain" description="T-SNARE coiled-coil homology" evidence="7">
    <location>
        <begin position="452"/>
        <end position="501"/>
    </location>
</feature>
<dbReference type="InterPro" id="IPR039899">
    <property type="entry name" value="BET1_SNARE"/>
</dbReference>